<feature type="transmembrane region" description="Helical" evidence="2">
    <location>
        <begin position="56"/>
        <end position="73"/>
    </location>
</feature>
<name>A0A1Y2D531_9FUNG</name>
<keyword evidence="2" id="KW-0472">Membrane</keyword>
<dbReference type="Proteomes" id="UP000193920">
    <property type="component" value="Unassembled WGS sequence"/>
</dbReference>
<accession>A0A1Y2D531</accession>
<keyword evidence="2" id="KW-1133">Transmembrane helix</keyword>
<evidence type="ECO:0000313" key="4">
    <source>
        <dbReference type="Proteomes" id="UP000193920"/>
    </source>
</evidence>
<dbReference type="OrthoDB" id="206005at2759"/>
<dbReference type="AlphaFoldDB" id="A0A1Y2D531"/>
<feature type="compositionally biased region" description="Basic and acidic residues" evidence="1">
    <location>
        <begin position="287"/>
        <end position="310"/>
    </location>
</feature>
<organism evidence="3 4">
    <name type="scientific">Neocallimastix californiae</name>
    <dbReference type="NCBI Taxonomy" id="1754190"/>
    <lineage>
        <taxon>Eukaryota</taxon>
        <taxon>Fungi</taxon>
        <taxon>Fungi incertae sedis</taxon>
        <taxon>Chytridiomycota</taxon>
        <taxon>Chytridiomycota incertae sedis</taxon>
        <taxon>Neocallimastigomycetes</taxon>
        <taxon>Neocallimastigales</taxon>
        <taxon>Neocallimastigaceae</taxon>
        <taxon>Neocallimastix</taxon>
    </lineage>
</organism>
<protein>
    <submittedName>
        <fullName evidence="3">Uncharacterized protein</fullName>
    </submittedName>
</protein>
<comment type="caution">
    <text evidence="3">The sequence shown here is derived from an EMBL/GenBank/DDBJ whole genome shotgun (WGS) entry which is preliminary data.</text>
</comment>
<feature type="transmembrane region" description="Helical" evidence="2">
    <location>
        <begin position="234"/>
        <end position="256"/>
    </location>
</feature>
<proteinExistence type="predicted"/>
<feature type="transmembrane region" description="Helical" evidence="2">
    <location>
        <begin position="79"/>
        <end position="96"/>
    </location>
</feature>
<feature type="region of interest" description="Disordered" evidence="1">
    <location>
        <begin position="284"/>
        <end position="310"/>
    </location>
</feature>
<feature type="transmembrane region" description="Helical" evidence="2">
    <location>
        <begin position="25"/>
        <end position="44"/>
    </location>
</feature>
<evidence type="ECO:0000256" key="2">
    <source>
        <dbReference type="SAM" id="Phobius"/>
    </source>
</evidence>
<keyword evidence="4" id="KW-1185">Reference proteome</keyword>
<reference evidence="3 4" key="1">
    <citation type="submission" date="2016-08" db="EMBL/GenBank/DDBJ databases">
        <title>A Parts List for Fungal Cellulosomes Revealed by Comparative Genomics.</title>
        <authorList>
            <consortium name="DOE Joint Genome Institute"/>
            <person name="Haitjema C.H."/>
            <person name="Gilmore S.P."/>
            <person name="Henske J.K."/>
            <person name="Solomon K.V."/>
            <person name="De Groot R."/>
            <person name="Kuo A."/>
            <person name="Mondo S.J."/>
            <person name="Salamov A.A."/>
            <person name="Labutti K."/>
            <person name="Zhao Z."/>
            <person name="Chiniquy J."/>
            <person name="Barry K."/>
            <person name="Brewer H.M."/>
            <person name="Purvine S.O."/>
            <person name="Wright A.T."/>
            <person name="Boxma B."/>
            <person name="Van Alen T."/>
            <person name="Hackstein J.H."/>
            <person name="Baker S.E."/>
            <person name="Grigoriev I.V."/>
            <person name="O'Malley M.A."/>
        </authorList>
    </citation>
    <scope>NUCLEOTIDE SEQUENCE [LARGE SCALE GENOMIC DNA]</scope>
    <source>
        <strain evidence="3 4">G1</strain>
    </source>
</reference>
<sequence>MDYLLALPKSIFQGIRLANVVVYPLNWRISFLTFLHALNGAYIYRRNLMNQNARIPFIQGLGGSLTAGLLIGIPPTWLINDNILPLYFLVYCVFFLDREGRITKLISKGGDIVEYISAFINATSRTNTLAGMVNMIRDYKDPNLNNSIVLLLVCGTIAACGGGILDHTFSLSKIEWKYSTPSCLKGENSFSLKATSIATLHYIILSNPMNEDMIGLFGFIIKIRQLIFGNFTRLQAMTITWMFFMVMYFVYTYITIKKYPLNVERFIPPTFAKYFTGTNLTDNTASTEKKVEKKPEPMTEKKSENDKKNE</sequence>
<gene>
    <name evidence="3" type="ORF">LY90DRAFT_507755</name>
</gene>
<feature type="transmembrane region" description="Helical" evidence="2">
    <location>
        <begin position="144"/>
        <end position="165"/>
    </location>
</feature>
<keyword evidence="2" id="KW-0812">Transmembrane</keyword>
<evidence type="ECO:0000256" key="1">
    <source>
        <dbReference type="SAM" id="MobiDB-lite"/>
    </source>
</evidence>
<evidence type="ECO:0000313" key="3">
    <source>
        <dbReference type="EMBL" id="ORY54196.1"/>
    </source>
</evidence>
<dbReference type="EMBL" id="MCOG01000087">
    <property type="protein sequence ID" value="ORY54196.1"/>
    <property type="molecule type" value="Genomic_DNA"/>
</dbReference>